<dbReference type="OrthoDB" id="6485133at2759"/>
<protein>
    <submittedName>
        <fullName evidence="2">Uncharacterized protein</fullName>
    </submittedName>
</protein>
<sequence length="192" mass="21236">MQEADWAVNPFAQTHERFLATRFTAEMLCADFAILAGSPRDDGMGGASLFGYIFAFDWQVWAMLVLFLQLLPLLLAIGDHLLLGVAMSASYIGHWYHLVKICCLEEPPEADVPQPPGGGVWWLANLILLTALTGNMKAGLTVRTAGERVDSIADVARRKDLTPILWKGTAYESVVKVRQPPTFCSRVARILY</sequence>
<dbReference type="VEuPathDB" id="VectorBase:HLOH_054270"/>
<evidence type="ECO:0000313" key="2">
    <source>
        <dbReference type="EMBL" id="KAH9374858.1"/>
    </source>
</evidence>
<keyword evidence="1" id="KW-0472">Membrane</keyword>
<feature type="transmembrane region" description="Helical" evidence="1">
    <location>
        <begin position="49"/>
        <end position="74"/>
    </location>
</feature>
<dbReference type="EMBL" id="JABSTR010000007">
    <property type="protein sequence ID" value="KAH9374858.1"/>
    <property type="molecule type" value="Genomic_DNA"/>
</dbReference>
<evidence type="ECO:0000256" key="1">
    <source>
        <dbReference type="SAM" id="Phobius"/>
    </source>
</evidence>
<keyword evidence="3" id="KW-1185">Reference proteome</keyword>
<dbReference type="OMA" id="CCLEEPP"/>
<accession>A0A9J6GI16</accession>
<feature type="transmembrane region" description="Helical" evidence="1">
    <location>
        <begin position="81"/>
        <end position="99"/>
    </location>
</feature>
<keyword evidence="1" id="KW-0812">Transmembrane</keyword>
<feature type="transmembrane region" description="Helical" evidence="1">
    <location>
        <begin position="119"/>
        <end position="138"/>
    </location>
</feature>
<name>A0A9J6GI16_HAELO</name>
<evidence type="ECO:0000313" key="3">
    <source>
        <dbReference type="Proteomes" id="UP000821853"/>
    </source>
</evidence>
<organism evidence="2 3">
    <name type="scientific">Haemaphysalis longicornis</name>
    <name type="common">Bush tick</name>
    <dbReference type="NCBI Taxonomy" id="44386"/>
    <lineage>
        <taxon>Eukaryota</taxon>
        <taxon>Metazoa</taxon>
        <taxon>Ecdysozoa</taxon>
        <taxon>Arthropoda</taxon>
        <taxon>Chelicerata</taxon>
        <taxon>Arachnida</taxon>
        <taxon>Acari</taxon>
        <taxon>Parasitiformes</taxon>
        <taxon>Ixodida</taxon>
        <taxon>Ixodoidea</taxon>
        <taxon>Ixodidae</taxon>
        <taxon>Haemaphysalinae</taxon>
        <taxon>Haemaphysalis</taxon>
    </lineage>
</organism>
<comment type="caution">
    <text evidence="2">The sequence shown here is derived from an EMBL/GenBank/DDBJ whole genome shotgun (WGS) entry which is preliminary data.</text>
</comment>
<dbReference type="Proteomes" id="UP000821853">
    <property type="component" value="Chromosome 5"/>
</dbReference>
<proteinExistence type="predicted"/>
<gene>
    <name evidence="2" type="ORF">HPB48_020676</name>
</gene>
<dbReference type="AlphaFoldDB" id="A0A9J6GI16"/>
<reference evidence="2 3" key="1">
    <citation type="journal article" date="2020" name="Cell">
        <title>Large-Scale Comparative Analyses of Tick Genomes Elucidate Their Genetic Diversity and Vector Capacities.</title>
        <authorList>
            <consortium name="Tick Genome and Microbiome Consortium (TIGMIC)"/>
            <person name="Jia N."/>
            <person name="Wang J."/>
            <person name="Shi W."/>
            <person name="Du L."/>
            <person name="Sun Y."/>
            <person name="Zhan W."/>
            <person name="Jiang J.F."/>
            <person name="Wang Q."/>
            <person name="Zhang B."/>
            <person name="Ji P."/>
            <person name="Bell-Sakyi L."/>
            <person name="Cui X.M."/>
            <person name="Yuan T.T."/>
            <person name="Jiang B.G."/>
            <person name="Yang W.F."/>
            <person name="Lam T.T."/>
            <person name="Chang Q.C."/>
            <person name="Ding S.J."/>
            <person name="Wang X.J."/>
            <person name="Zhu J.G."/>
            <person name="Ruan X.D."/>
            <person name="Zhao L."/>
            <person name="Wei J.T."/>
            <person name="Ye R.Z."/>
            <person name="Que T.C."/>
            <person name="Du C.H."/>
            <person name="Zhou Y.H."/>
            <person name="Cheng J.X."/>
            <person name="Dai P.F."/>
            <person name="Guo W.B."/>
            <person name="Han X.H."/>
            <person name="Huang E.J."/>
            <person name="Li L.F."/>
            <person name="Wei W."/>
            <person name="Gao Y.C."/>
            <person name="Liu J.Z."/>
            <person name="Shao H.Z."/>
            <person name="Wang X."/>
            <person name="Wang C.C."/>
            <person name="Yang T.C."/>
            <person name="Huo Q.B."/>
            <person name="Li W."/>
            <person name="Chen H.Y."/>
            <person name="Chen S.E."/>
            <person name="Zhou L.G."/>
            <person name="Ni X.B."/>
            <person name="Tian J.H."/>
            <person name="Sheng Y."/>
            <person name="Liu T."/>
            <person name="Pan Y.S."/>
            <person name="Xia L.Y."/>
            <person name="Li J."/>
            <person name="Zhao F."/>
            <person name="Cao W.C."/>
        </authorList>
    </citation>
    <scope>NUCLEOTIDE SEQUENCE [LARGE SCALE GENOMIC DNA]</scope>
    <source>
        <strain evidence="2">HaeL-2018</strain>
    </source>
</reference>
<keyword evidence="1" id="KW-1133">Transmembrane helix</keyword>